<accession>A0ABX0XAL3</accession>
<dbReference type="SUPFAM" id="SSF53822">
    <property type="entry name" value="Periplasmic binding protein-like I"/>
    <property type="match status" value="1"/>
</dbReference>
<dbReference type="RefSeq" id="WP_168037029.1">
    <property type="nucleotide sequence ID" value="NZ_JAATJH010000002.1"/>
</dbReference>
<keyword evidence="2 4" id="KW-0732">Signal</keyword>
<feature type="region of interest" description="Disordered" evidence="3">
    <location>
        <begin position="108"/>
        <end position="130"/>
    </location>
</feature>
<gene>
    <name evidence="6" type="ORF">GGR27_001774</name>
</gene>
<dbReference type="PANTHER" id="PTHR30483">
    <property type="entry name" value="LEUCINE-SPECIFIC-BINDING PROTEIN"/>
    <property type="match status" value="1"/>
</dbReference>
<evidence type="ECO:0000259" key="5">
    <source>
        <dbReference type="Pfam" id="PF13458"/>
    </source>
</evidence>
<dbReference type="InterPro" id="IPR028082">
    <property type="entry name" value="Peripla_BP_I"/>
</dbReference>
<proteinExistence type="inferred from homology"/>
<dbReference type="Gene3D" id="3.40.50.2300">
    <property type="match status" value="2"/>
</dbReference>
<reference evidence="6 7" key="1">
    <citation type="submission" date="2020-03" db="EMBL/GenBank/DDBJ databases">
        <title>Genomic Encyclopedia of Type Strains, Phase IV (KMG-IV): sequencing the most valuable type-strain genomes for metagenomic binning, comparative biology and taxonomic classification.</title>
        <authorList>
            <person name="Goeker M."/>
        </authorList>
    </citation>
    <scope>NUCLEOTIDE SEQUENCE [LARGE SCALE GENOMIC DNA]</scope>
    <source>
        <strain evidence="6 7">DSM 105096</strain>
    </source>
</reference>
<evidence type="ECO:0000256" key="4">
    <source>
        <dbReference type="SAM" id="SignalP"/>
    </source>
</evidence>
<feature type="signal peptide" evidence="4">
    <location>
        <begin position="1"/>
        <end position="23"/>
    </location>
</feature>
<comment type="similarity">
    <text evidence="1">Belongs to the leucine-binding protein family.</text>
</comment>
<dbReference type="InterPro" id="IPR051010">
    <property type="entry name" value="BCAA_transport"/>
</dbReference>
<comment type="caution">
    <text evidence="6">The sequence shown here is derived from an EMBL/GenBank/DDBJ whole genome shotgun (WGS) entry which is preliminary data.</text>
</comment>
<feature type="compositionally biased region" description="Basic and acidic residues" evidence="3">
    <location>
        <begin position="35"/>
        <end position="48"/>
    </location>
</feature>
<feature type="chain" id="PRO_5045067164" description="Leucine-binding protein domain-containing protein" evidence="4">
    <location>
        <begin position="24"/>
        <end position="508"/>
    </location>
</feature>
<dbReference type="PANTHER" id="PTHR30483:SF6">
    <property type="entry name" value="PERIPLASMIC BINDING PROTEIN OF ABC TRANSPORTER FOR NATURAL AMINO ACIDS"/>
    <property type="match status" value="1"/>
</dbReference>
<dbReference type="CDD" id="cd06268">
    <property type="entry name" value="PBP1_ABC_transporter_LIVBP-like"/>
    <property type="match status" value="1"/>
</dbReference>
<evidence type="ECO:0000313" key="6">
    <source>
        <dbReference type="EMBL" id="NJC26275.1"/>
    </source>
</evidence>
<sequence length="508" mass="56787">MIKSIFTFSNSLFLMALFVLSFASCDALKPATSPTRDDKRTEDRRAGNDDPEDLDPIQSRRVYDPETGTYINVQNAPTGRMDTVQWTTTPEDQQPPIVDSQEDAYVPPTTTNPGTSAPATQIGSGNNGSRKLSGYNIEVALPFLTSRYFGSEDKVDDNSLWSLHFYSGAKMALDEMRTSGGLNAAFNVKVQDTNADATQARSLTESADFNSAQLIIGPYVKDNVGIMAEAARGKETVVVSPFSAGTGVSAQNPNYIQVNPTLNTHLRNIMQHAVSTQGADRIILVTSGSSAQKSRLVALQEAYKMMENDPATADLEEITINLNSNPDLTLDRYLSDQKTVFIVPVYEDESFVANFLRRLYTDTREDFGRNVAVYGLPQWVDFTRINFDYYEGTNVHVSASVFVDKLDPAVRSFRRDFYGRFATLPRDEAFVGYDVTRYFLRMLAENGTKFQYDLPNNPEDLLHTKFKFAPVVDTPAGQPAVENAPVDRFENSFVNILRFRDYTFRRVN</sequence>
<name>A0ABX0XAL3_9BACT</name>
<evidence type="ECO:0000256" key="1">
    <source>
        <dbReference type="ARBA" id="ARBA00010062"/>
    </source>
</evidence>
<feature type="domain" description="Leucine-binding protein" evidence="5">
    <location>
        <begin position="167"/>
        <end position="294"/>
    </location>
</feature>
<dbReference type="InterPro" id="IPR028081">
    <property type="entry name" value="Leu-bd"/>
</dbReference>
<evidence type="ECO:0000256" key="3">
    <source>
        <dbReference type="SAM" id="MobiDB-lite"/>
    </source>
</evidence>
<feature type="region of interest" description="Disordered" evidence="3">
    <location>
        <begin position="29"/>
        <end position="74"/>
    </location>
</feature>
<dbReference type="Proteomes" id="UP000770785">
    <property type="component" value="Unassembled WGS sequence"/>
</dbReference>
<dbReference type="PROSITE" id="PS51257">
    <property type="entry name" value="PROKAR_LIPOPROTEIN"/>
    <property type="match status" value="1"/>
</dbReference>
<organism evidence="6 7">
    <name type="scientific">Neolewinella antarctica</name>
    <dbReference type="NCBI Taxonomy" id="442734"/>
    <lineage>
        <taxon>Bacteria</taxon>
        <taxon>Pseudomonadati</taxon>
        <taxon>Bacteroidota</taxon>
        <taxon>Saprospiria</taxon>
        <taxon>Saprospirales</taxon>
        <taxon>Lewinellaceae</taxon>
        <taxon>Neolewinella</taxon>
    </lineage>
</organism>
<evidence type="ECO:0000256" key="2">
    <source>
        <dbReference type="ARBA" id="ARBA00022729"/>
    </source>
</evidence>
<dbReference type="Pfam" id="PF13458">
    <property type="entry name" value="Peripla_BP_6"/>
    <property type="match status" value="1"/>
</dbReference>
<protein>
    <recommendedName>
        <fullName evidence="5">Leucine-binding protein domain-containing protein</fullName>
    </recommendedName>
</protein>
<dbReference type="EMBL" id="JAATJH010000002">
    <property type="protein sequence ID" value="NJC26275.1"/>
    <property type="molecule type" value="Genomic_DNA"/>
</dbReference>
<keyword evidence="7" id="KW-1185">Reference proteome</keyword>
<evidence type="ECO:0000313" key="7">
    <source>
        <dbReference type="Proteomes" id="UP000770785"/>
    </source>
</evidence>